<dbReference type="InterPro" id="IPR009057">
    <property type="entry name" value="Homeodomain-like_sf"/>
</dbReference>
<sequence>MEAIELTLEATASIAWVNTVVQTACRLGVKEETLLKTAGLPLDALSWERWPIDYITRLWHAAEHCTKDPGFGLKTGAGVSPVNIDVLGIAMQSSATLRESFSLVQKYQRLISDGGRFQMLPGERETWVVYHPCQGQLAFSPYQIEAVLAAVVGFNTWISGSKICPIRVQFSQSQLSSYGDYQRVFNCPVEFEQAFSGLLISNDILDRPLPQADPVLAQIHEQYSSSRLTELENDSIVLDLRQWIKSRVGETLPRRTEAARMLGISERTLARRLDAQGFTFKEMLDEVRRELALVAVRESRKPLAEIAQSLGFAESSTFYRAFRRWTGLPPARWLKQQAEESNKGV</sequence>
<evidence type="ECO:0000256" key="1">
    <source>
        <dbReference type="ARBA" id="ARBA00023015"/>
    </source>
</evidence>
<feature type="domain" description="HTH araC/xylS-type" evidence="4">
    <location>
        <begin position="238"/>
        <end position="336"/>
    </location>
</feature>
<accession>A0A7X0JU71</accession>
<evidence type="ECO:0000256" key="2">
    <source>
        <dbReference type="ARBA" id="ARBA00023125"/>
    </source>
</evidence>
<dbReference type="Pfam" id="PF12833">
    <property type="entry name" value="HTH_18"/>
    <property type="match status" value="1"/>
</dbReference>
<evidence type="ECO:0000313" key="6">
    <source>
        <dbReference type="Proteomes" id="UP000528457"/>
    </source>
</evidence>
<dbReference type="FunCoup" id="A0A7X0JU71">
    <property type="interactions" value="43"/>
</dbReference>
<reference evidence="5 6" key="1">
    <citation type="submission" date="2020-08" db="EMBL/GenBank/DDBJ databases">
        <title>Genomic Encyclopedia of Type Strains, Phase IV (KMG-IV): sequencing the most valuable type-strain genomes for metagenomic binning, comparative biology and taxonomic classification.</title>
        <authorList>
            <person name="Goeker M."/>
        </authorList>
    </citation>
    <scope>NUCLEOTIDE SEQUENCE [LARGE SCALE GENOMIC DNA]</scope>
    <source>
        <strain evidence="5 6">DSM 22368</strain>
    </source>
</reference>
<dbReference type="Gene3D" id="1.10.10.60">
    <property type="entry name" value="Homeodomain-like"/>
    <property type="match status" value="1"/>
</dbReference>
<organism evidence="5 6">
    <name type="scientific">Pseudoteredinibacter isoporae</name>
    <dbReference type="NCBI Taxonomy" id="570281"/>
    <lineage>
        <taxon>Bacteria</taxon>
        <taxon>Pseudomonadati</taxon>
        <taxon>Pseudomonadota</taxon>
        <taxon>Gammaproteobacteria</taxon>
        <taxon>Cellvibrionales</taxon>
        <taxon>Cellvibrionaceae</taxon>
        <taxon>Pseudoteredinibacter</taxon>
    </lineage>
</organism>
<protein>
    <submittedName>
        <fullName evidence="5">AraC-like DNA-binding protein</fullName>
    </submittedName>
</protein>
<evidence type="ECO:0000313" key="5">
    <source>
        <dbReference type="EMBL" id="MBB6522232.1"/>
    </source>
</evidence>
<dbReference type="RefSeq" id="WP_208020167.1">
    <property type="nucleotide sequence ID" value="NZ_JAAONY010000002.1"/>
</dbReference>
<dbReference type="PANTHER" id="PTHR47894:SF1">
    <property type="entry name" value="HTH-TYPE TRANSCRIPTIONAL REGULATOR VQSM"/>
    <property type="match status" value="1"/>
</dbReference>
<dbReference type="GO" id="GO:0003700">
    <property type="term" value="F:DNA-binding transcription factor activity"/>
    <property type="evidence" value="ECO:0007669"/>
    <property type="project" value="InterPro"/>
</dbReference>
<gene>
    <name evidence="5" type="ORF">HNR48_002517</name>
</gene>
<comment type="caution">
    <text evidence="5">The sequence shown here is derived from an EMBL/GenBank/DDBJ whole genome shotgun (WGS) entry which is preliminary data.</text>
</comment>
<dbReference type="AlphaFoldDB" id="A0A7X0JU71"/>
<dbReference type="Proteomes" id="UP000528457">
    <property type="component" value="Unassembled WGS sequence"/>
</dbReference>
<proteinExistence type="predicted"/>
<dbReference type="SUPFAM" id="SSF46689">
    <property type="entry name" value="Homeodomain-like"/>
    <property type="match status" value="1"/>
</dbReference>
<dbReference type="Pfam" id="PF12625">
    <property type="entry name" value="Arabinose_bd"/>
    <property type="match status" value="1"/>
</dbReference>
<dbReference type="GO" id="GO:0000976">
    <property type="term" value="F:transcription cis-regulatory region binding"/>
    <property type="evidence" value="ECO:0007669"/>
    <property type="project" value="TreeGrafter"/>
</dbReference>
<dbReference type="PROSITE" id="PS01124">
    <property type="entry name" value="HTH_ARAC_FAMILY_2"/>
    <property type="match status" value="1"/>
</dbReference>
<dbReference type="InParanoid" id="A0A7X0JU71"/>
<keyword evidence="2 5" id="KW-0238">DNA-binding</keyword>
<evidence type="ECO:0000259" key="4">
    <source>
        <dbReference type="PROSITE" id="PS01124"/>
    </source>
</evidence>
<name>A0A7X0JU71_9GAMM</name>
<keyword evidence="6" id="KW-1185">Reference proteome</keyword>
<dbReference type="InterPro" id="IPR018060">
    <property type="entry name" value="HTH_AraC"/>
</dbReference>
<dbReference type="GO" id="GO:0005829">
    <property type="term" value="C:cytosol"/>
    <property type="evidence" value="ECO:0007669"/>
    <property type="project" value="TreeGrafter"/>
</dbReference>
<dbReference type="EMBL" id="JACHHT010000002">
    <property type="protein sequence ID" value="MBB6522232.1"/>
    <property type="molecule type" value="Genomic_DNA"/>
</dbReference>
<dbReference type="InterPro" id="IPR032687">
    <property type="entry name" value="AraC-type_N"/>
</dbReference>
<keyword evidence="1" id="KW-0805">Transcription regulation</keyword>
<evidence type="ECO:0000256" key="3">
    <source>
        <dbReference type="ARBA" id="ARBA00023163"/>
    </source>
</evidence>
<dbReference type="SMART" id="SM00342">
    <property type="entry name" value="HTH_ARAC"/>
    <property type="match status" value="1"/>
</dbReference>
<keyword evidence="3" id="KW-0804">Transcription</keyword>
<dbReference type="PANTHER" id="PTHR47894">
    <property type="entry name" value="HTH-TYPE TRANSCRIPTIONAL REGULATOR GADX"/>
    <property type="match status" value="1"/>
</dbReference>